<keyword evidence="4" id="KW-0342">GTP-binding</keyword>
<dbReference type="InterPro" id="IPR051515">
    <property type="entry name" value="IRG"/>
</dbReference>
<dbReference type="AlphaFoldDB" id="A0A139A298"/>
<feature type="domain" description="IRG-type G" evidence="6">
    <location>
        <begin position="279"/>
        <end position="461"/>
    </location>
</feature>
<dbReference type="STRING" id="1344416.A0A139A298"/>
<dbReference type="OrthoDB" id="2161211at2759"/>
<keyword evidence="8" id="KW-1185">Reference proteome</keyword>
<dbReference type="InterPro" id="IPR027417">
    <property type="entry name" value="P-loop_NTPase"/>
</dbReference>
<evidence type="ECO:0000256" key="3">
    <source>
        <dbReference type="ARBA" id="ARBA00022801"/>
    </source>
</evidence>
<evidence type="ECO:0000256" key="1">
    <source>
        <dbReference type="ARBA" id="ARBA00005429"/>
    </source>
</evidence>
<dbReference type="EMBL" id="KQ965811">
    <property type="protein sequence ID" value="KXS10916.1"/>
    <property type="molecule type" value="Genomic_DNA"/>
</dbReference>
<dbReference type="Proteomes" id="UP000070544">
    <property type="component" value="Unassembled WGS sequence"/>
</dbReference>
<dbReference type="Gene3D" id="3.40.50.300">
    <property type="entry name" value="P-loop containing nucleotide triphosphate hydrolases"/>
    <property type="match status" value="1"/>
</dbReference>
<dbReference type="Pfam" id="PF05049">
    <property type="entry name" value="IIGP"/>
    <property type="match status" value="1"/>
</dbReference>
<evidence type="ECO:0000256" key="4">
    <source>
        <dbReference type="ARBA" id="ARBA00023134"/>
    </source>
</evidence>
<dbReference type="PROSITE" id="PS51716">
    <property type="entry name" value="G_IRG"/>
    <property type="match status" value="1"/>
</dbReference>
<accession>A0A139A298</accession>
<dbReference type="InterPro" id="IPR030385">
    <property type="entry name" value="G_IRG_dom"/>
</dbReference>
<gene>
    <name evidence="7" type="ORF">M427DRAFT_158632</name>
</gene>
<dbReference type="SUPFAM" id="SSF52540">
    <property type="entry name" value="P-loop containing nucleoside triphosphate hydrolases"/>
    <property type="match status" value="1"/>
</dbReference>
<keyword evidence="3" id="KW-0378">Hydrolase</keyword>
<evidence type="ECO:0000313" key="8">
    <source>
        <dbReference type="Proteomes" id="UP000070544"/>
    </source>
</evidence>
<evidence type="ECO:0000256" key="2">
    <source>
        <dbReference type="ARBA" id="ARBA00022741"/>
    </source>
</evidence>
<organism evidence="7 8">
    <name type="scientific">Gonapodya prolifera (strain JEL478)</name>
    <name type="common">Monoblepharis prolifera</name>
    <dbReference type="NCBI Taxonomy" id="1344416"/>
    <lineage>
        <taxon>Eukaryota</taxon>
        <taxon>Fungi</taxon>
        <taxon>Fungi incertae sedis</taxon>
        <taxon>Chytridiomycota</taxon>
        <taxon>Chytridiomycota incertae sedis</taxon>
        <taxon>Monoblepharidomycetes</taxon>
        <taxon>Monoblepharidales</taxon>
        <taxon>Gonapodyaceae</taxon>
        <taxon>Gonapodya</taxon>
    </lineage>
</organism>
<proteinExistence type="inferred from homology"/>
<dbReference type="PANTHER" id="PTHR32341">
    <property type="entry name" value="INTERFERON-INDUCIBLE GTPASE"/>
    <property type="match status" value="1"/>
</dbReference>
<evidence type="ECO:0000313" key="7">
    <source>
        <dbReference type="EMBL" id="KXS10916.1"/>
    </source>
</evidence>
<feature type="region of interest" description="Disordered" evidence="5">
    <location>
        <begin position="1"/>
        <end position="21"/>
    </location>
</feature>
<reference evidence="7 8" key="1">
    <citation type="journal article" date="2015" name="Genome Biol. Evol.">
        <title>Phylogenomic analyses indicate that early fungi evolved digesting cell walls of algal ancestors of land plants.</title>
        <authorList>
            <person name="Chang Y."/>
            <person name="Wang S."/>
            <person name="Sekimoto S."/>
            <person name="Aerts A.L."/>
            <person name="Choi C."/>
            <person name="Clum A."/>
            <person name="LaButti K.M."/>
            <person name="Lindquist E.A."/>
            <person name="Yee Ngan C."/>
            <person name="Ohm R.A."/>
            <person name="Salamov A.A."/>
            <person name="Grigoriev I.V."/>
            <person name="Spatafora J.W."/>
            <person name="Berbee M.L."/>
        </authorList>
    </citation>
    <scope>NUCLEOTIDE SEQUENCE [LARGE SCALE GENOMIC DNA]</scope>
    <source>
        <strain evidence="7 8">JEL478</strain>
    </source>
</reference>
<dbReference type="GO" id="GO:0005525">
    <property type="term" value="F:GTP binding"/>
    <property type="evidence" value="ECO:0007669"/>
    <property type="project" value="UniProtKB-KW"/>
</dbReference>
<evidence type="ECO:0000259" key="6">
    <source>
        <dbReference type="PROSITE" id="PS51716"/>
    </source>
</evidence>
<comment type="similarity">
    <text evidence="1">Belongs to the TRAFAC class dynamin-like GTPase superfamily. IRG family.</text>
</comment>
<dbReference type="PANTHER" id="PTHR32341:SF10">
    <property type="entry name" value="INTERFERON-INDUCIBLE GTPASE 5"/>
    <property type="match status" value="1"/>
</dbReference>
<keyword evidence="2" id="KW-0547">Nucleotide-binding</keyword>
<dbReference type="GO" id="GO:0016787">
    <property type="term" value="F:hydrolase activity"/>
    <property type="evidence" value="ECO:0007669"/>
    <property type="project" value="UniProtKB-KW"/>
</dbReference>
<sequence length="482" mass="52312">MANNASAARGGRPGNFRAPNDNPNRIAAMLVASGAAATAARAVGPNATSTIARIKEIIESNNMQSMAVEVASETAVDAVSGAAETLAETATEVAEAVVETATPVAVTVATEVKNTVVTSLPKIADVEAMLRLLLGLCNLSKDRINDCIELLKHLEESKIFEAAMTLANDFKENATSVAQTSKDVVLSTVHNGSTFVSETFSASISIVGQAFGANPLLLVGAGTGTVVALAALAVWYTRNQACDLQLPLESRTIWERTYQKTEQEVKKEAFEKMGIDTKNNFNVAVCGLTGVGKSSLINALRDVSNNAEGAAKVGAVECTTEFQVYPWWGKVRLYDLPGGFTRSETVKDYEIRYYLSCFHVIILAFDRWTEIDLQILGNLHAHGLTSRVFLTRTKTEGPLEDKIEEISSVEGAKNELRKEVRDKVESDVAKAISGLDMGQMEPIVFFGAKAYQKKKVNLLMDEKKLVGRIRAHWARYRTDFHT</sequence>
<protein>
    <recommendedName>
        <fullName evidence="6">IRG-type G domain-containing protein</fullName>
    </recommendedName>
</protein>
<dbReference type="InterPro" id="IPR007743">
    <property type="entry name" value="Immunity-related_GTPase-like"/>
</dbReference>
<dbReference type="GO" id="GO:0016020">
    <property type="term" value="C:membrane"/>
    <property type="evidence" value="ECO:0007669"/>
    <property type="project" value="InterPro"/>
</dbReference>
<name>A0A139A298_GONPJ</name>
<evidence type="ECO:0000256" key="5">
    <source>
        <dbReference type="SAM" id="MobiDB-lite"/>
    </source>
</evidence>